<name>A0A4Q9DT34_9BACL</name>
<protein>
    <submittedName>
        <fullName evidence="2">Sugar ABC transporter substrate-binding protein</fullName>
    </submittedName>
</protein>
<evidence type="ECO:0000313" key="2">
    <source>
        <dbReference type="EMBL" id="TBL78512.1"/>
    </source>
</evidence>
<dbReference type="EMBL" id="SIRE01000009">
    <property type="protein sequence ID" value="TBL78512.1"/>
    <property type="molecule type" value="Genomic_DNA"/>
</dbReference>
<gene>
    <name evidence="2" type="ORF">EYB31_13465</name>
</gene>
<dbReference type="OrthoDB" id="2643984at2"/>
<reference evidence="2 3" key="1">
    <citation type="submission" date="2019-02" db="EMBL/GenBank/DDBJ databases">
        <title>Paenibacillus sp. nov., isolated from surface-sterilized tissue of Thalictrum simplex L.</title>
        <authorList>
            <person name="Tuo L."/>
        </authorList>
    </citation>
    <scope>NUCLEOTIDE SEQUENCE [LARGE SCALE GENOMIC DNA]</scope>
    <source>
        <strain evidence="2 3">N2SHLJ1</strain>
    </source>
</reference>
<evidence type="ECO:0000313" key="3">
    <source>
        <dbReference type="Proteomes" id="UP000293142"/>
    </source>
</evidence>
<dbReference type="Gene3D" id="3.40.190.10">
    <property type="entry name" value="Periplasmic binding protein-like II"/>
    <property type="match status" value="1"/>
</dbReference>
<dbReference type="AlphaFoldDB" id="A0A4Q9DT34"/>
<feature type="compositionally biased region" description="Polar residues" evidence="1">
    <location>
        <begin position="216"/>
        <end position="226"/>
    </location>
</feature>
<dbReference type="Proteomes" id="UP000293142">
    <property type="component" value="Unassembled WGS sequence"/>
</dbReference>
<dbReference type="CDD" id="cd13585">
    <property type="entry name" value="PBP2_TMBP_like"/>
    <property type="match status" value="1"/>
</dbReference>
<keyword evidence="3" id="KW-1185">Reference proteome</keyword>
<dbReference type="SUPFAM" id="SSF53850">
    <property type="entry name" value="Periplasmic binding protein-like II"/>
    <property type="match status" value="1"/>
</dbReference>
<accession>A0A4Q9DT34</accession>
<comment type="caution">
    <text evidence="2">The sequence shown here is derived from an EMBL/GenBank/DDBJ whole genome shotgun (WGS) entry which is preliminary data.</text>
</comment>
<dbReference type="PROSITE" id="PS51257">
    <property type="entry name" value="PROKAR_LIPOPROTEIN"/>
    <property type="match status" value="1"/>
</dbReference>
<dbReference type="Pfam" id="PF01547">
    <property type="entry name" value="SBP_bac_1"/>
    <property type="match status" value="1"/>
</dbReference>
<feature type="region of interest" description="Disordered" evidence="1">
    <location>
        <begin position="216"/>
        <end position="238"/>
    </location>
</feature>
<sequence>MWRGFVLSIKKWALPLTCTLIFSLVTGCTSEKAAPENGKATAGPDSKKPVVIKLHSWYTNEREAINKAVDDFNAKNPGIKLEYEFLTENAPDAMKKLDLLAASGEQLDIFVLNSASSYTQRIGMGMLEPLDDYMKKEGLNYNDEYMLDMKYNGKYYAIPGKYSAKLVLLNKEHLDEAGLPVPKEWTWDDYLEYARKLTKGEGTKKRYGGHFTNSIMNPVLSNQPQENGMYKKDGTPNVDNARTRKSLDIMWKAEQVDKTAMPYADIIAQKLDARASFLNGDISMMFEGSWMVKESGGTAQLPAKFKTVYAPYPKFSKDDPNGYTGVNGDFIAISSKSKHKEEAYKAARYLSTEGLVLQGKEFPAWRKADTAKVADKIISNVAQPQFMDKESLLHVLNTFKFSELDMPPSYNAEAQKTFNGEVEKFLLGVQDANATISKSTEALIKIAGAGKKQ</sequence>
<dbReference type="PANTHER" id="PTHR43649:SF12">
    <property type="entry name" value="DIACETYLCHITOBIOSE BINDING PROTEIN DASA"/>
    <property type="match status" value="1"/>
</dbReference>
<dbReference type="InterPro" id="IPR050490">
    <property type="entry name" value="Bact_solute-bd_prot1"/>
</dbReference>
<organism evidence="2 3">
    <name type="scientific">Paenibacillus thalictri</name>
    <dbReference type="NCBI Taxonomy" id="2527873"/>
    <lineage>
        <taxon>Bacteria</taxon>
        <taxon>Bacillati</taxon>
        <taxon>Bacillota</taxon>
        <taxon>Bacilli</taxon>
        <taxon>Bacillales</taxon>
        <taxon>Paenibacillaceae</taxon>
        <taxon>Paenibacillus</taxon>
    </lineage>
</organism>
<evidence type="ECO:0000256" key="1">
    <source>
        <dbReference type="SAM" id="MobiDB-lite"/>
    </source>
</evidence>
<proteinExistence type="predicted"/>
<dbReference type="InterPro" id="IPR006059">
    <property type="entry name" value="SBP"/>
</dbReference>
<dbReference type="PANTHER" id="PTHR43649">
    <property type="entry name" value="ARABINOSE-BINDING PROTEIN-RELATED"/>
    <property type="match status" value="1"/>
</dbReference>